<protein>
    <recommendedName>
        <fullName evidence="8">Aminoacetone oxidase family FAD-binding enzyme</fullName>
    </recommendedName>
</protein>
<dbReference type="InterPro" id="IPR057661">
    <property type="entry name" value="RsdA/BaiN/AoA(So)_Rossmann"/>
</dbReference>
<evidence type="ECO:0000256" key="1">
    <source>
        <dbReference type="ARBA" id="ARBA00001974"/>
    </source>
</evidence>
<dbReference type="Gene3D" id="1.10.8.260">
    <property type="entry name" value="HI0933 insert domain-like"/>
    <property type="match status" value="1"/>
</dbReference>
<dbReference type="Gene3D" id="3.50.50.60">
    <property type="entry name" value="FAD/NAD(P)-binding domain"/>
    <property type="match status" value="1"/>
</dbReference>
<feature type="domain" description="RsdA/BaiN/AoA(So)-like insert" evidence="5">
    <location>
        <begin position="173"/>
        <end position="321"/>
    </location>
</feature>
<dbReference type="Proteomes" id="UP001161389">
    <property type="component" value="Unassembled WGS sequence"/>
</dbReference>
<name>A0AA37W6H2_9GAMM</name>
<dbReference type="InterPro" id="IPR023166">
    <property type="entry name" value="BaiN-like_dom_sf"/>
</dbReference>
<comment type="caution">
    <text evidence="6">The sequence shown here is derived from an EMBL/GenBank/DDBJ whole genome shotgun (WGS) entry which is preliminary data.</text>
</comment>
<keyword evidence="7" id="KW-1185">Reference proteome</keyword>
<comment type="cofactor">
    <cofactor evidence="1">
        <name>FAD</name>
        <dbReference type="ChEBI" id="CHEBI:57692"/>
    </cofactor>
</comment>
<feature type="domain" description="RsdA/BaiN/AoA(So)-like Rossmann fold-like" evidence="4">
    <location>
        <begin position="1"/>
        <end position="374"/>
    </location>
</feature>
<dbReference type="EMBL" id="BSNM01000015">
    <property type="protein sequence ID" value="GLQ32007.1"/>
    <property type="molecule type" value="Genomic_DNA"/>
</dbReference>
<dbReference type="Pfam" id="PF22780">
    <property type="entry name" value="HI0933_like_1st"/>
    <property type="match status" value="1"/>
</dbReference>
<dbReference type="PANTHER" id="PTHR42887:SF2">
    <property type="entry name" value="OS12G0638800 PROTEIN"/>
    <property type="match status" value="1"/>
</dbReference>
<dbReference type="SUPFAM" id="SSF51905">
    <property type="entry name" value="FAD/NAD(P)-binding domain"/>
    <property type="match status" value="1"/>
</dbReference>
<dbReference type="InterPro" id="IPR004792">
    <property type="entry name" value="BaiN-like"/>
</dbReference>
<dbReference type="PANTHER" id="PTHR42887">
    <property type="entry name" value="OS12G0638800 PROTEIN"/>
    <property type="match status" value="1"/>
</dbReference>
<dbReference type="AlphaFoldDB" id="A0AA37W6H2"/>
<reference evidence="6" key="2">
    <citation type="submission" date="2023-01" db="EMBL/GenBank/DDBJ databases">
        <title>Draft genome sequence of Litoribrevibacter albus strain NBRC 110071.</title>
        <authorList>
            <person name="Sun Q."/>
            <person name="Mori K."/>
        </authorList>
    </citation>
    <scope>NUCLEOTIDE SEQUENCE</scope>
    <source>
        <strain evidence="6">NBRC 110071</strain>
    </source>
</reference>
<evidence type="ECO:0008006" key="8">
    <source>
        <dbReference type="Google" id="ProtNLM"/>
    </source>
</evidence>
<reference evidence="6" key="1">
    <citation type="journal article" date="2014" name="Int. J. Syst. Evol. Microbiol.">
        <title>Complete genome sequence of Corynebacterium casei LMG S-19264T (=DSM 44701T), isolated from a smear-ripened cheese.</title>
        <authorList>
            <consortium name="US DOE Joint Genome Institute (JGI-PGF)"/>
            <person name="Walter F."/>
            <person name="Albersmeier A."/>
            <person name="Kalinowski J."/>
            <person name="Ruckert C."/>
        </authorList>
    </citation>
    <scope>NUCLEOTIDE SEQUENCE</scope>
    <source>
        <strain evidence="6">NBRC 110071</strain>
    </source>
</reference>
<evidence type="ECO:0000259" key="5">
    <source>
        <dbReference type="Pfam" id="PF22780"/>
    </source>
</evidence>
<evidence type="ECO:0000256" key="2">
    <source>
        <dbReference type="ARBA" id="ARBA00022630"/>
    </source>
</evidence>
<sequence>MCAISAAQNGKQVTVLDHANKAGKKILMSGGGRCNFTNIFTEPDNYLSQNEHFCKSALSRYTQWDFMAMVDKHGIPYHEKTLGQLFCDNKSSDILGMLLTECEQAGVNILLNHSVEAIEKVEDQFELIVNGLTFQCESLVIATGGLSIPTLGATGLGYDIARQFGLKVLDTSAGLVPFTITDQLKNWCTELSGTAIDCVVSCNGQSFKEAFLFTHRGLSGPAMLQISSYWKPGDRITINLLPNDSALDWLQEAKTERPNTELKTLLAEKFTKKVAALMCQDWFESRALKTYNEPQLAEIAKQLESWEVTPSGTEGYRTAEVTLGGVDTDEVSSKTFEAKKVKGLYFIGEVLDVTGHLGGFNFQWAWASGYCCGQSL</sequence>
<evidence type="ECO:0000313" key="7">
    <source>
        <dbReference type="Proteomes" id="UP001161389"/>
    </source>
</evidence>
<dbReference type="SUPFAM" id="SSF160996">
    <property type="entry name" value="HI0933 insert domain-like"/>
    <property type="match status" value="1"/>
</dbReference>
<evidence type="ECO:0000313" key="6">
    <source>
        <dbReference type="EMBL" id="GLQ32007.1"/>
    </source>
</evidence>
<dbReference type="InterPro" id="IPR036188">
    <property type="entry name" value="FAD/NAD-bd_sf"/>
</dbReference>
<dbReference type="NCBIfam" id="TIGR00275">
    <property type="entry name" value="aminoacetone oxidase family FAD-binding enzyme"/>
    <property type="match status" value="1"/>
</dbReference>
<dbReference type="Pfam" id="PF03486">
    <property type="entry name" value="HI0933_like"/>
    <property type="match status" value="1"/>
</dbReference>
<keyword evidence="2" id="KW-0285">Flavoprotein</keyword>
<accession>A0AA37W6H2</accession>
<keyword evidence="3" id="KW-0274">FAD</keyword>
<dbReference type="Gene3D" id="2.40.30.10">
    <property type="entry name" value="Translation factors"/>
    <property type="match status" value="1"/>
</dbReference>
<evidence type="ECO:0000259" key="4">
    <source>
        <dbReference type="Pfam" id="PF03486"/>
    </source>
</evidence>
<organism evidence="6 7">
    <name type="scientific">Litoribrevibacter albus</name>
    <dbReference type="NCBI Taxonomy" id="1473156"/>
    <lineage>
        <taxon>Bacteria</taxon>
        <taxon>Pseudomonadati</taxon>
        <taxon>Pseudomonadota</taxon>
        <taxon>Gammaproteobacteria</taxon>
        <taxon>Oceanospirillales</taxon>
        <taxon>Oceanospirillaceae</taxon>
        <taxon>Litoribrevibacter</taxon>
    </lineage>
</organism>
<proteinExistence type="predicted"/>
<dbReference type="InterPro" id="IPR055178">
    <property type="entry name" value="RsdA/BaiN/AoA(So)-like_dom"/>
</dbReference>
<gene>
    <name evidence="6" type="ORF">GCM10007876_24860</name>
</gene>
<evidence type="ECO:0000256" key="3">
    <source>
        <dbReference type="ARBA" id="ARBA00022827"/>
    </source>
</evidence>